<protein>
    <submittedName>
        <fullName evidence="1">Uncharacterized protein</fullName>
    </submittedName>
</protein>
<keyword evidence="2" id="KW-1185">Reference proteome</keyword>
<dbReference type="RefSeq" id="WP_213308106.1">
    <property type="nucleotide sequence ID" value="NZ_JAGYVZ010000051.1"/>
</dbReference>
<gene>
    <name evidence="1" type="ORF">KHA90_24590</name>
</gene>
<name>A0ABS5PIM9_9FLAO</name>
<organism evidence="1 2">
    <name type="scientific">Flavobacterium psychroterrae</name>
    <dbReference type="NCBI Taxonomy" id="2133767"/>
    <lineage>
        <taxon>Bacteria</taxon>
        <taxon>Pseudomonadati</taxon>
        <taxon>Bacteroidota</taxon>
        <taxon>Flavobacteriia</taxon>
        <taxon>Flavobacteriales</taxon>
        <taxon>Flavobacteriaceae</taxon>
        <taxon>Flavobacterium</taxon>
    </lineage>
</organism>
<dbReference type="Proteomes" id="UP000722625">
    <property type="component" value="Unassembled WGS sequence"/>
</dbReference>
<comment type="caution">
    <text evidence="1">The sequence shown here is derived from an EMBL/GenBank/DDBJ whole genome shotgun (WGS) entry which is preliminary data.</text>
</comment>
<reference evidence="1 2" key="1">
    <citation type="journal article" date="2018" name="Int. J. Syst. Evol. Microbiol.">
        <title>Flavobacterium chryseum sp. nov. and Flavobacterium psychroterrae sp. nov., novel environmental bacteria isolated from Antarctica.</title>
        <authorList>
            <person name="Kralova S."/>
            <person name="Svec P."/>
            <person name="Busse H.J."/>
            <person name="Stankova E."/>
            <person name="Vaczi P."/>
            <person name="Sedlacek I."/>
        </authorList>
    </citation>
    <scope>NUCLEOTIDE SEQUENCE [LARGE SCALE GENOMIC DNA]</scope>
    <source>
        <strain evidence="1 2">CCM 8827</strain>
    </source>
</reference>
<evidence type="ECO:0000313" key="1">
    <source>
        <dbReference type="EMBL" id="MBS7234184.1"/>
    </source>
</evidence>
<proteinExistence type="predicted"/>
<dbReference type="EMBL" id="JAGYVZ010000051">
    <property type="protein sequence ID" value="MBS7234184.1"/>
    <property type="molecule type" value="Genomic_DNA"/>
</dbReference>
<evidence type="ECO:0000313" key="2">
    <source>
        <dbReference type="Proteomes" id="UP000722625"/>
    </source>
</evidence>
<accession>A0ABS5PIM9</accession>
<sequence>MSLNKAALKIAITTLLTDMLEKESNSIEEFANRLSSEIEIFVKSGTVMVNVATTGSATAQTGTGTGNIT</sequence>